<dbReference type="GO" id="GO:0003824">
    <property type="term" value="F:catalytic activity"/>
    <property type="evidence" value="ECO:0007669"/>
    <property type="project" value="UniProtKB-KW"/>
</dbReference>
<comment type="caution">
    <text evidence="4">The sequence shown here is derived from an EMBL/GenBank/DDBJ whole genome shotgun (WGS) entry which is preliminary data.</text>
</comment>
<dbReference type="PANTHER" id="PTHR37984">
    <property type="entry name" value="PROTEIN CBG26694"/>
    <property type="match status" value="1"/>
</dbReference>
<evidence type="ECO:0000259" key="3">
    <source>
        <dbReference type="Pfam" id="PF17919"/>
    </source>
</evidence>
<feature type="compositionally biased region" description="Basic and acidic residues" evidence="2">
    <location>
        <begin position="129"/>
        <end position="142"/>
    </location>
</feature>
<feature type="domain" description="Reverse transcriptase/retrotransposon-derived protein RNase H-like" evidence="3">
    <location>
        <begin position="4"/>
        <end position="77"/>
    </location>
</feature>
<sequence length="279" mass="31341">MCGEDQTSSFNALKKVFTSAPVLAHPNYDLQMEIFPDACGYGIGGVLAQRIEGAERPIAYASRLLTKSDVNYSMTEKSPRPSAHRPENVQGKGQLVTEYTSHRQDSSQCSRVFFLSSPQTSISGNTETEAEKDQQPEGKQQEEAQDLPDLIHPHPQTEEEVTTRSLQMHLEGLYEIEDLQLADMEDLELSHFEYFFQLDETFKAMNQILLWLQQLADSLDVGFSILANGHLSPQIISPAKFNKVIKTINGQLPRGWSISSNELWVAYRKSTVSNVAMEN</sequence>
<organism evidence="4 5">
    <name type="scientific">Daphnia magna</name>
    <dbReference type="NCBI Taxonomy" id="35525"/>
    <lineage>
        <taxon>Eukaryota</taxon>
        <taxon>Metazoa</taxon>
        <taxon>Ecdysozoa</taxon>
        <taxon>Arthropoda</taxon>
        <taxon>Crustacea</taxon>
        <taxon>Branchiopoda</taxon>
        <taxon>Diplostraca</taxon>
        <taxon>Cladocera</taxon>
        <taxon>Anomopoda</taxon>
        <taxon>Daphniidae</taxon>
        <taxon>Daphnia</taxon>
    </lineage>
</organism>
<dbReference type="InterPro" id="IPR050951">
    <property type="entry name" value="Retrovirus_Pol_polyprotein"/>
</dbReference>
<dbReference type="InterPro" id="IPR043502">
    <property type="entry name" value="DNA/RNA_pol_sf"/>
</dbReference>
<dbReference type="EMBL" id="LRGB01001778">
    <property type="protein sequence ID" value="KZS10529.1"/>
    <property type="molecule type" value="Genomic_DNA"/>
</dbReference>
<name>A0A164TKC9_9CRUS</name>
<feature type="region of interest" description="Disordered" evidence="2">
    <location>
        <begin position="71"/>
        <end position="90"/>
    </location>
</feature>
<dbReference type="Pfam" id="PF17919">
    <property type="entry name" value="RT_RNaseH_2"/>
    <property type="match status" value="1"/>
</dbReference>
<dbReference type="PANTHER" id="PTHR37984:SF5">
    <property type="entry name" value="PROTEIN NYNRIN-LIKE"/>
    <property type="match status" value="1"/>
</dbReference>
<dbReference type="GO" id="GO:0071897">
    <property type="term" value="P:DNA biosynthetic process"/>
    <property type="evidence" value="ECO:0007669"/>
    <property type="project" value="UniProtKB-ARBA"/>
</dbReference>
<proteinExistence type="predicted"/>
<accession>A0A164TKC9</accession>
<gene>
    <name evidence="4" type="ORF">APZ42_024984</name>
</gene>
<dbReference type="Proteomes" id="UP000076858">
    <property type="component" value="Unassembled WGS sequence"/>
</dbReference>
<keyword evidence="5" id="KW-1185">Reference proteome</keyword>
<evidence type="ECO:0000256" key="1">
    <source>
        <dbReference type="ARBA" id="ARBA00023268"/>
    </source>
</evidence>
<dbReference type="SUPFAM" id="SSF56672">
    <property type="entry name" value="DNA/RNA polymerases"/>
    <property type="match status" value="1"/>
</dbReference>
<protein>
    <recommendedName>
        <fullName evidence="3">Reverse transcriptase/retrotransposon-derived protein RNase H-like domain-containing protein</fullName>
    </recommendedName>
</protein>
<keyword evidence="1" id="KW-0511">Multifunctional enzyme</keyword>
<dbReference type="STRING" id="35525.A0A164TKC9"/>
<feature type="region of interest" description="Disordered" evidence="2">
    <location>
        <begin position="119"/>
        <end position="152"/>
    </location>
</feature>
<reference evidence="4 5" key="1">
    <citation type="submission" date="2016-03" db="EMBL/GenBank/DDBJ databases">
        <title>EvidentialGene: Evidence-directed Construction of Genes on Genomes.</title>
        <authorList>
            <person name="Gilbert D.G."/>
            <person name="Choi J.-H."/>
            <person name="Mockaitis K."/>
            <person name="Colbourne J."/>
            <person name="Pfrender M."/>
        </authorList>
    </citation>
    <scope>NUCLEOTIDE SEQUENCE [LARGE SCALE GENOMIC DNA]</scope>
    <source>
        <strain evidence="4 5">Xinb3</strain>
        <tissue evidence="4">Complete organism</tissue>
    </source>
</reference>
<evidence type="ECO:0000256" key="2">
    <source>
        <dbReference type="SAM" id="MobiDB-lite"/>
    </source>
</evidence>
<evidence type="ECO:0000313" key="5">
    <source>
        <dbReference type="Proteomes" id="UP000076858"/>
    </source>
</evidence>
<dbReference type="AlphaFoldDB" id="A0A164TKC9"/>
<evidence type="ECO:0000313" key="4">
    <source>
        <dbReference type="EMBL" id="KZS10529.1"/>
    </source>
</evidence>
<dbReference type="InterPro" id="IPR041577">
    <property type="entry name" value="RT_RNaseH_2"/>
</dbReference>